<protein>
    <submittedName>
        <fullName evidence="6">Geranylgeranyl diphosphate synthase</fullName>
        <ecNumber evidence="6">2.5.1.29</ecNumber>
    </submittedName>
</protein>
<keyword evidence="3 6" id="KW-0808">Transferase</keyword>
<dbReference type="EMBL" id="UOGD01000330">
    <property type="protein sequence ID" value="VAX26290.1"/>
    <property type="molecule type" value="Genomic_DNA"/>
</dbReference>
<keyword evidence="4" id="KW-0479">Metal-binding</keyword>
<keyword evidence="5" id="KW-0460">Magnesium</keyword>
<dbReference type="SFLD" id="SFLDG01017">
    <property type="entry name" value="Polyprenyl_Transferase_Like"/>
    <property type="match status" value="1"/>
</dbReference>
<dbReference type="GO" id="GO:0046872">
    <property type="term" value="F:metal ion binding"/>
    <property type="evidence" value="ECO:0007669"/>
    <property type="project" value="UniProtKB-KW"/>
</dbReference>
<gene>
    <name evidence="6" type="ORF">MNBD_IGNAVI01-3194</name>
</gene>
<dbReference type="SFLD" id="SFLDS00005">
    <property type="entry name" value="Isoprenoid_Synthase_Type_I"/>
    <property type="match status" value="1"/>
</dbReference>
<dbReference type="PANTHER" id="PTHR12001">
    <property type="entry name" value="GERANYLGERANYL PYROPHOSPHATE SYNTHASE"/>
    <property type="match status" value="1"/>
</dbReference>
<dbReference type="CDD" id="cd00685">
    <property type="entry name" value="Trans_IPPS_HT"/>
    <property type="match status" value="1"/>
</dbReference>
<comment type="similarity">
    <text evidence="2">Belongs to the FPP/GGPP synthase family.</text>
</comment>
<dbReference type="AlphaFoldDB" id="A0A3B1CUG9"/>
<dbReference type="PROSITE" id="PS00444">
    <property type="entry name" value="POLYPRENYL_SYNTHASE_2"/>
    <property type="match status" value="1"/>
</dbReference>
<dbReference type="InterPro" id="IPR000092">
    <property type="entry name" value="Polyprenyl_synt"/>
</dbReference>
<organism evidence="6">
    <name type="scientific">hydrothermal vent metagenome</name>
    <dbReference type="NCBI Taxonomy" id="652676"/>
    <lineage>
        <taxon>unclassified sequences</taxon>
        <taxon>metagenomes</taxon>
        <taxon>ecological metagenomes</taxon>
    </lineage>
</organism>
<name>A0A3B1CUG9_9ZZZZ</name>
<dbReference type="InterPro" id="IPR033749">
    <property type="entry name" value="Polyprenyl_synt_CS"/>
</dbReference>
<evidence type="ECO:0000256" key="5">
    <source>
        <dbReference type="ARBA" id="ARBA00022842"/>
    </source>
</evidence>
<dbReference type="Gene3D" id="1.10.600.10">
    <property type="entry name" value="Farnesyl Diphosphate Synthase"/>
    <property type="match status" value="1"/>
</dbReference>
<evidence type="ECO:0000256" key="2">
    <source>
        <dbReference type="ARBA" id="ARBA00006706"/>
    </source>
</evidence>
<reference evidence="6" key="1">
    <citation type="submission" date="2018-06" db="EMBL/GenBank/DDBJ databases">
        <authorList>
            <person name="Zhirakovskaya E."/>
        </authorList>
    </citation>
    <scope>NUCLEOTIDE SEQUENCE</scope>
</reference>
<dbReference type="Pfam" id="PF00348">
    <property type="entry name" value="polyprenyl_synt"/>
    <property type="match status" value="1"/>
</dbReference>
<sequence>MNLKEKDKKFRQAFDRETQKIDTSLSKLLAGKKPESLYDPCEYVLRSGGKHLRGYLVLLTTKAVGGKYSQSYNAALSVEILHSFTLVHDDIMDNADKRRGLPALHVKYDINTAILAGDSLIAVAYKNLLKDCKSNIVDILSTFNQSVIDVCEGQSLDKEFEEKRNVTIPEYTDMINKKTGALIKMCCSIGAKIGNAEKEYIKALEKYGYNLGIAFQLKDDLLDIIGDTKHFGKNVGGDLIEGKKTYMLLKALELADKKDKIELNKIISNSGIKKSQINKYKKLYEKYGVFDIASKEIKKYTDHAIKALEIIPDSIEKEKLIWVANLMSERSK</sequence>
<evidence type="ECO:0000256" key="3">
    <source>
        <dbReference type="ARBA" id="ARBA00022679"/>
    </source>
</evidence>
<dbReference type="GO" id="GO:0004311">
    <property type="term" value="F:geranylgeranyl diphosphate synthase activity"/>
    <property type="evidence" value="ECO:0007669"/>
    <property type="project" value="UniProtKB-EC"/>
</dbReference>
<proteinExistence type="inferred from homology"/>
<evidence type="ECO:0000313" key="6">
    <source>
        <dbReference type="EMBL" id="VAX26290.1"/>
    </source>
</evidence>
<accession>A0A3B1CUG9</accession>
<evidence type="ECO:0000256" key="1">
    <source>
        <dbReference type="ARBA" id="ARBA00001946"/>
    </source>
</evidence>
<dbReference type="SUPFAM" id="SSF48576">
    <property type="entry name" value="Terpenoid synthases"/>
    <property type="match status" value="1"/>
</dbReference>
<evidence type="ECO:0000256" key="4">
    <source>
        <dbReference type="ARBA" id="ARBA00022723"/>
    </source>
</evidence>
<dbReference type="InterPro" id="IPR008949">
    <property type="entry name" value="Isoprenoid_synthase_dom_sf"/>
</dbReference>
<comment type="cofactor">
    <cofactor evidence="1">
        <name>Mg(2+)</name>
        <dbReference type="ChEBI" id="CHEBI:18420"/>
    </cofactor>
</comment>
<dbReference type="PROSITE" id="PS00723">
    <property type="entry name" value="POLYPRENYL_SYNTHASE_1"/>
    <property type="match status" value="1"/>
</dbReference>
<dbReference type="PANTHER" id="PTHR12001:SF85">
    <property type="entry name" value="SHORT CHAIN ISOPRENYL DIPHOSPHATE SYNTHASE"/>
    <property type="match status" value="1"/>
</dbReference>
<dbReference type="EC" id="2.5.1.29" evidence="6"/>
<dbReference type="GO" id="GO:0008299">
    <property type="term" value="P:isoprenoid biosynthetic process"/>
    <property type="evidence" value="ECO:0007669"/>
    <property type="project" value="InterPro"/>
</dbReference>